<proteinExistence type="predicted"/>
<organism evidence="2 3">
    <name type="scientific">Phytophthora palmivora</name>
    <dbReference type="NCBI Taxonomy" id="4796"/>
    <lineage>
        <taxon>Eukaryota</taxon>
        <taxon>Sar</taxon>
        <taxon>Stramenopiles</taxon>
        <taxon>Oomycota</taxon>
        <taxon>Peronosporomycetes</taxon>
        <taxon>Peronosporales</taxon>
        <taxon>Peronosporaceae</taxon>
        <taxon>Phytophthora</taxon>
    </lineage>
</organism>
<dbReference type="AlphaFoldDB" id="A0A2P4XBF6"/>
<keyword evidence="3" id="KW-1185">Reference proteome</keyword>
<reference evidence="2 3" key="1">
    <citation type="journal article" date="2017" name="Genome Biol. Evol.">
        <title>Phytophthora megakarya and P. palmivora, closely related causal agents of cacao black pod rot, underwent increases in genome sizes and gene numbers by different mechanisms.</title>
        <authorList>
            <person name="Ali S.S."/>
            <person name="Shao J."/>
            <person name="Lary D.J."/>
            <person name="Kronmiller B."/>
            <person name="Shen D."/>
            <person name="Strem M.D."/>
            <person name="Amoako-Attah I."/>
            <person name="Akrofi A.Y."/>
            <person name="Begoude B.A."/>
            <person name="Ten Hoopen G.M."/>
            <person name="Coulibaly K."/>
            <person name="Kebe B.I."/>
            <person name="Melnick R.L."/>
            <person name="Guiltinan M.J."/>
            <person name="Tyler B.M."/>
            <person name="Meinhardt L.W."/>
            <person name="Bailey B.A."/>
        </authorList>
    </citation>
    <scope>NUCLEOTIDE SEQUENCE [LARGE SCALE GENOMIC DNA]</scope>
    <source>
        <strain evidence="3">sbr112.9</strain>
    </source>
</reference>
<dbReference type="Proteomes" id="UP000237271">
    <property type="component" value="Unassembled WGS sequence"/>
</dbReference>
<gene>
    <name evidence="2" type="ORF">PHPALM_27893</name>
</gene>
<protein>
    <submittedName>
        <fullName evidence="2">Uncharacterized protein</fullName>
    </submittedName>
</protein>
<dbReference type="EMBL" id="NCKW01015484">
    <property type="protein sequence ID" value="POM62890.1"/>
    <property type="molecule type" value="Genomic_DNA"/>
</dbReference>
<feature type="signal peptide" evidence="1">
    <location>
        <begin position="1"/>
        <end position="25"/>
    </location>
</feature>
<comment type="caution">
    <text evidence="2">The sequence shown here is derived from an EMBL/GenBank/DDBJ whole genome shotgun (WGS) entry which is preliminary data.</text>
</comment>
<feature type="chain" id="PRO_5015116073" evidence="1">
    <location>
        <begin position="26"/>
        <end position="124"/>
    </location>
</feature>
<keyword evidence="1" id="KW-0732">Signal</keyword>
<sequence>MPVSLSYPPILAGQVLLGFMRLSVAQSLTLTAPIATLPTQPGFQLGSMPTSTRLQMSFTQWKTRQRKLGPEFDSVTELVSMLQAKIDKARGIVASAYPAKFLTRKAYRSLMGNLRHVTTCLRAA</sequence>
<evidence type="ECO:0000256" key="1">
    <source>
        <dbReference type="SAM" id="SignalP"/>
    </source>
</evidence>
<name>A0A2P4XBF6_9STRA</name>
<evidence type="ECO:0000313" key="2">
    <source>
        <dbReference type="EMBL" id="POM62890.1"/>
    </source>
</evidence>
<accession>A0A2P4XBF6</accession>
<dbReference type="OrthoDB" id="126233at2759"/>
<evidence type="ECO:0000313" key="3">
    <source>
        <dbReference type="Proteomes" id="UP000237271"/>
    </source>
</evidence>